<feature type="transmembrane region" description="Helical" evidence="9">
    <location>
        <begin position="107"/>
        <end position="132"/>
    </location>
</feature>
<evidence type="ECO:0000256" key="9">
    <source>
        <dbReference type="SAM" id="Phobius"/>
    </source>
</evidence>
<dbReference type="RefSeq" id="WP_394835699.1">
    <property type="nucleotide sequence ID" value="NZ_CP089929.1"/>
</dbReference>
<evidence type="ECO:0000256" key="5">
    <source>
        <dbReference type="ARBA" id="ARBA00022741"/>
    </source>
</evidence>
<dbReference type="Gene3D" id="1.20.5.1930">
    <property type="match status" value="1"/>
</dbReference>
<keyword evidence="5" id="KW-0547">Nucleotide-binding</keyword>
<dbReference type="GO" id="GO:0016301">
    <property type="term" value="F:kinase activity"/>
    <property type="evidence" value="ECO:0007669"/>
    <property type="project" value="UniProtKB-KW"/>
</dbReference>
<dbReference type="EC" id="2.7.13.3" evidence="2"/>
<dbReference type="InterPro" id="IPR050482">
    <property type="entry name" value="Sensor_HK_TwoCompSys"/>
</dbReference>
<dbReference type="InterPro" id="IPR003594">
    <property type="entry name" value="HATPase_dom"/>
</dbReference>
<reference evidence="12" key="1">
    <citation type="submission" date="2021-12" db="EMBL/GenBank/DDBJ databases">
        <title>Discovery of the Pendulisporaceae a myxobacterial family with distinct sporulation behavior and unique specialized metabolism.</title>
        <authorList>
            <person name="Garcia R."/>
            <person name="Popoff A."/>
            <person name="Bader C.D."/>
            <person name="Loehr J."/>
            <person name="Walesch S."/>
            <person name="Walt C."/>
            <person name="Boldt J."/>
            <person name="Bunk B."/>
            <person name="Haeckl F.J.F.P.J."/>
            <person name="Gunesch A.P."/>
            <person name="Birkelbach J."/>
            <person name="Nuebel U."/>
            <person name="Pietschmann T."/>
            <person name="Bach T."/>
            <person name="Mueller R."/>
        </authorList>
    </citation>
    <scope>NUCLEOTIDE SEQUENCE</scope>
    <source>
        <strain evidence="12">MSr11367</strain>
    </source>
</reference>
<dbReference type="Pfam" id="PF02518">
    <property type="entry name" value="HATPase_c"/>
    <property type="match status" value="1"/>
</dbReference>
<dbReference type="Pfam" id="PF07730">
    <property type="entry name" value="HisKA_3"/>
    <property type="match status" value="1"/>
</dbReference>
<evidence type="ECO:0000256" key="2">
    <source>
        <dbReference type="ARBA" id="ARBA00012438"/>
    </source>
</evidence>
<evidence type="ECO:0000256" key="6">
    <source>
        <dbReference type="ARBA" id="ARBA00022777"/>
    </source>
</evidence>
<keyword evidence="4" id="KW-0808">Transferase</keyword>
<keyword evidence="9" id="KW-1133">Transmembrane helix</keyword>
<keyword evidence="3" id="KW-0597">Phosphoprotein</keyword>
<keyword evidence="13" id="KW-1185">Reference proteome</keyword>
<dbReference type="InterPro" id="IPR036890">
    <property type="entry name" value="HATPase_C_sf"/>
</dbReference>
<keyword evidence="8" id="KW-0902">Two-component regulatory system</keyword>
<dbReference type="PANTHER" id="PTHR24421">
    <property type="entry name" value="NITRATE/NITRITE SENSOR PROTEIN NARX-RELATED"/>
    <property type="match status" value="1"/>
</dbReference>
<accession>A0ABZ2L528</accession>
<feature type="domain" description="Signal transduction histidine kinase subgroup 3 dimerisation and phosphoacceptor" evidence="11">
    <location>
        <begin position="186"/>
        <end position="250"/>
    </location>
</feature>
<dbReference type="PANTHER" id="PTHR24421:SF10">
    <property type="entry name" value="NITRATE_NITRITE SENSOR PROTEIN NARQ"/>
    <property type="match status" value="1"/>
</dbReference>
<keyword evidence="9" id="KW-0472">Membrane</keyword>
<dbReference type="InterPro" id="IPR011712">
    <property type="entry name" value="Sig_transdc_His_kin_sub3_dim/P"/>
</dbReference>
<dbReference type="Gene3D" id="3.30.565.10">
    <property type="entry name" value="Histidine kinase-like ATPase, C-terminal domain"/>
    <property type="match status" value="1"/>
</dbReference>
<evidence type="ECO:0000256" key="4">
    <source>
        <dbReference type="ARBA" id="ARBA00022679"/>
    </source>
</evidence>
<comment type="catalytic activity">
    <reaction evidence="1">
        <text>ATP + protein L-histidine = ADP + protein N-phospho-L-histidine.</text>
        <dbReference type="EC" id="2.7.13.3"/>
    </reaction>
</comment>
<evidence type="ECO:0000313" key="13">
    <source>
        <dbReference type="Proteomes" id="UP001374803"/>
    </source>
</evidence>
<gene>
    <name evidence="12" type="ORF">LVJ94_02060</name>
</gene>
<feature type="transmembrane region" description="Helical" evidence="9">
    <location>
        <begin position="40"/>
        <end position="64"/>
    </location>
</feature>
<keyword evidence="7" id="KW-0067">ATP-binding</keyword>
<feature type="transmembrane region" description="Helical" evidence="9">
    <location>
        <begin position="76"/>
        <end position="95"/>
    </location>
</feature>
<evidence type="ECO:0000256" key="3">
    <source>
        <dbReference type="ARBA" id="ARBA00022553"/>
    </source>
</evidence>
<sequence length="377" mass="40089">MAAAREPILHSNPSLSVAVVVVTFAGVVSAATSQTNPLSGATLAIVVALAVAYALLGTAGFYAIEQRGTRGQFAGCFAAAVLVGGVAVVLGRGTVRLMLMSVISASVLYLSAGGVILVTLGCAGAVLWSLLLEHWPPFVVAREFVEWGSGAAFVIIFSQMYVSQRRARAEATRLAKELEEFGAAKERNRIAREIHDGLGHYLTVVHVQLEAAQLTLAHDPEKAQGALARARELTHEILGEVRRSVAVLRGSAPRPLVEMLGKLTEECTDAGTPAHLAVEGEVRRLPDPTEYALYRTAQEALTNVRRHARASRVTVTLAFIPGERVRLRIEDDGMGMNGSREGFGLTGVRERADLLAGNIAIRTAPGQGFALEMEVPG</sequence>
<organism evidence="12 13">
    <name type="scientific">Pendulispora rubella</name>
    <dbReference type="NCBI Taxonomy" id="2741070"/>
    <lineage>
        <taxon>Bacteria</taxon>
        <taxon>Pseudomonadati</taxon>
        <taxon>Myxococcota</taxon>
        <taxon>Myxococcia</taxon>
        <taxon>Myxococcales</taxon>
        <taxon>Sorangiineae</taxon>
        <taxon>Pendulisporaceae</taxon>
        <taxon>Pendulispora</taxon>
    </lineage>
</organism>
<evidence type="ECO:0000313" key="12">
    <source>
        <dbReference type="EMBL" id="WXB06049.1"/>
    </source>
</evidence>
<keyword evidence="9" id="KW-0812">Transmembrane</keyword>
<dbReference type="Proteomes" id="UP001374803">
    <property type="component" value="Chromosome"/>
</dbReference>
<feature type="domain" description="Histidine kinase/HSP90-like ATPase" evidence="10">
    <location>
        <begin position="292"/>
        <end position="376"/>
    </location>
</feature>
<evidence type="ECO:0000259" key="10">
    <source>
        <dbReference type="Pfam" id="PF02518"/>
    </source>
</evidence>
<dbReference type="SUPFAM" id="SSF55874">
    <property type="entry name" value="ATPase domain of HSP90 chaperone/DNA topoisomerase II/histidine kinase"/>
    <property type="match status" value="1"/>
</dbReference>
<evidence type="ECO:0000256" key="1">
    <source>
        <dbReference type="ARBA" id="ARBA00000085"/>
    </source>
</evidence>
<feature type="transmembrane region" description="Helical" evidence="9">
    <location>
        <begin position="144"/>
        <end position="162"/>
    </location>
</feature>
<dbReference type="EMBL" id="CP089983">
    <property type="protein sequence ID" value="WXB06049.1"/>
    <property type="molecule type" value="Genomic_DNA"/>
</dbReference>
<evidence type="ECO:0000256" key="7">
    <source>
        <dbReference type="ARBA" id="ARBA00022840"/>
    </source>
</evidence>
<protein>
    <recommendedName>
        <fullName evidence="2">histidine kinase</fullName>
        <ecNumber evidence="2">2.7.13.3</ecNumber>
    </recommendedName>
</protein>
<evidence type="ECO:0000256" key="8">
    <source>
        <dbReference type="ARBA" id="ARBA00023012"/>
    </source>
</evidence>
<evidence type="ECO:0000259" key="11">
    <source>
        <dbReference type="Pfam" id="PF07730"/>
    </source>
</evidence>
<proteinExistence type="predicted"/>
<keyword evidence="6 12" id="KW-0418">Kinase</keyword>
<name>A0ABZ2L528_9BACT</name>
<dbReference type="CDD" id="cd16917">
    <property type="entry name" value="HATPase_UhpB-NarQ-NarX-like"/>
    <property type="match status" value="1"/>
</dbReference>